<sequence>MDIITQTNTLKFAARLVDRSASVIPPLKLLTDKPLCPKNREELQPFPRVRPEDEGVDPGYIADFISELKAEKSLDMHGVFIVKNGRVICDAEFGAYKSCFWQAEHSLSKSVTATAIGMLIDDGKLSPDDRAVKILEKRVPPLAQLTHKGITVRHLLTMTSGITFSESGAIVEENWIRAFFESKLRTEPGKVFSYNSMNTFILSCIVHEISGVTLREFLRPRLFEPLGITVYNWEKGPDGNELGGWGLYLRREDAAKISKLYLDGGVWNGKRLLSEEWCRTATSSKMKAAGSTGNFDYGYQIWTGRNTDSFLFNGMFGQDAISFRETGTIVVSNAGIEQIFQQSVYYDIVERCFGKKYYSDSAIKYNKKGEKRLKAVLREISDAPATKRRFPGLPQKRKLPDFLTAACGKTFSVRKPDEKEIVKTSSVTGTANIGLLPIVEQVMRNRYTKGINSFSFSRDGEGVKLTVREGNTECALPVVPGRTEYTTVTLSDTGYHLAVTADTAYDEDGRGVLKLRLSFPEISGARMIKIYFDDGFADVKMREVPGIGLVKLAAGVLEDAVKDKKTLSDIVSKLDADLFYAKIKNTVEPEFRLFEE</sequence>
<evidence type="ECO:0000259" key="1">
    <source>
        <dbReference type="Pfam" id="PF00144"/>
    </source>
</evidence>
<evidence type="ECO:0000313" key="2">
    <source>
        <dbReference type="EMBL" id="MCI5755094.1"/>
    </source>
</evidence>
<dbReference type="PANTHER" id="PTHR43283">
    <property type="entry name" value="BETA-LACTAMASE-RELATED"/>
    <property type="match status" value="1"/>
</dbReference>
<comment type="caution">
    <text evidence="2">The sequence shown here is derived from an EMBL/GenBank/DDBJ whole genome shotgun (WGS) entry which is preliminary data.</text>
</comment>
<dbReference type="Pfam" id="PF00144">
    <property type="entry name" value="Beta-lactamase"/>
    <property type="match status" value="1"/>
</dbReference>
<dbReference type="EMBL" id="JALEMU010000039">
    <property type="protein sequence ID" value="MCI5755094.1"/>
    <property type="molecule type" value="Genomic_DNA"/>
</dbReference>
<evidence type="ECO:0000313" key="3">
    <source>
        <dbReference type="Proteomes" id="UP001139365"/>
    </source>
</evidence>
<dbReference type="InterPro" id="IPR050789">
    <property type="entry name" value="Diverse_Enzym_Activities"/>
</dbReference>
<reference evidence="2 3" key="1">
    <citation type="submission" date="2022-03" db="EMBL/GenBank/DDBJ databases">
        <title>Metagenome-assembled genomes from swine fecal metagenomes.</title>
        <authorList>
            <person name="Holman D.B."/>
            <person name="Kommadath A."/>
        </authorList>
    </citation>
    <scope>NUCLEOTIDE SEQUENCE [LARGE SCALE GENOMIC DNA]</scope>
    <source>
        <strain evidence="2">SUG147</strain>
    </source>
</reference>
<dbReference type="SUPFAM" id="SSF56601">
    <property type="entry name" value="beta-lactamase/transpeptidase-like"/>
    <property type="match status" value="1"/>
</dbReference>
<feature type="domain" description="Beta-lactamase-related" evidence="1">
    <location>
        <begin position="78"/>
        <end position="266"/>
    </location>
</feature>
<gene>
    <name evidence="2" type="ORF">MR241_02230</name>
</gene>
<dbReference type="InterPro" id="IPR012338">
    <property type="entry name" value="Beta-lactam/transpept-like"/>
</dbReference>
<name>A0AAE3FFS4_9BACT</name>
<organism evidence="2 3">
    <name type="scientific">Candidatus Colimorpha enterica</name>
    <dbReference type="NCBI Taxonomy" id="3083063"/>
    <lineage>
        <taxon>Bacteria</taxon>
        <taxon>Pseudomonadati</taxon>
        <taxon>Bacteroidota</taxon>
        <taxon>Bacteroidia</taxon>
        <taxon>Bacteroidales</taxon>
        <taxon>Candidatus Colimorpha</taxon>
    </lineage>
</organism>
<proteinExistence type="predicted"/>
<dbReference type="PANTHER" id="PTHR43283:SF7">
    <property type="entry name" value="BETA-LACTAMASE-RELATED DOMAIN-CONTAINING PROTEIN"/>
    <property type="match status" value="1"/>
</dbReference>
<protein>
    <submittedName>
        <fullName evidence="2">Beta-lactamase family protein</fullName>
    </submittedName>
</protein>
<dbReference type="Proteomes" id="UP001139365">
    <property type="component" value="Unassembled WGS sequence"/>
</dbReference>
<dbReference type="AlphaFoldDB" id="A0AAE3FFS4"/>
<accession>A0AAE3FFS4</accession>
<dbReference type="Gene3D" id="3.40.710.10">
    <property type="entry name" value="DD-peptidase/beta-lactamase superfamily"/>
    <property type="match status" value="1"/>
</dbReference>
<dbReference type="InterPro" id="IPR001466">
    <property type="entry name" value="Beta-lactam-related"/>
</dbReference>